<keyword evidence="3" id="KW-0411">Iron-sulfur</keyword>
<dbReference type="InterPro" id="IPR009016">
    <property type="entry name" value="Fe_hydrogenase"/>
</dbReference>
<dbReference type="Gene3D" id="3.40.50.1780">
    <property type="match status" value="1"/>
</dbReference>
<keyword evidence="9" id="KW-1185">Reference proteome</keyword>
<dbReference type="InterPro" id="IPR004108">
    <property type="entry name" value="Fe_hydrogenase_lsu_C"/>
</dbReference>
<feature type="region of interest" description="Disordered" evidence="6">
    <location>
        <begin position="517"/>
        <end position="550"/>
    </location>
</feature>
<evidence type="ECO:0000256" key="5">
    <source>
        <dbReference type="ARBA" id="ARBA00031269"/>
    </source>
</evidence>
<evidence type="ECO:0000256" key="3">
    <source>
        <dbReference type="ARBA" id="ARBA00023014"/>
    </source>
</evidence>
<keyword evidence="2" id="KW-0408">Iron</keyword>
<accession>A0A8H3G9E0</accession>
<comment type="caution">
    <text evidence="8">The sequence shown here is derived from an EMBL/GenBank/DDBJ whole genome shotgun (WGS) entry which is preliminary data.</text>
</comment>
<proteinExistence type="inferred from homology"/>
<evidence type="ECO:0000259" key="7">
    <source>
        <dbReference type="Pfam" id="PF02906"/>
    </source>
</evidence>
<feature type="domain" description="Iron hydrogenase large subunit C-terminal" evidence="7">
    <location>
        <begin position="127"/>
        <end position="488"/>
    </location>
</feature>
<keyword evidence="2" id="KW-0004">4Fe-4S</keyword>
<reference evidence="8" key="1">
    <citation type="submission" date="2021-03" db="EMBL/GenBank/DDBJ databases">
        <authorList>
            <person name="Tagirdzhanova G."/>
        </authorList>
    </citation>
    <scope>NUCLEOTIDE SEQUENCE</scope>
</reference>
<keyword evidence="2" id="KW-0479">Metal-binding</keyword>
<name>A0A8H3G9E0_9LECA</name>
<comment type="function">
    <text evidence="4">Component of the cytosolic Fe/S protein assembly machinery. Required for maturation of extramitochondrial Fe/S proteins. May play a role in the transfer of pre-assembled Fe/S clusters to target apoproteins.</text>
</comment>
<dbReference type="SUPFAM" id="SSF53920">
    <property type="entry name" value="Fe-only hydrogenase"/>
    <property type="match status" value="1"/>
</dbReference>
<dbReference type="GO" id="GO:0051539">
    <property type="term" value="F:4 iron, 4 sulfur cluster binding"/>
    <property type="evidence" value="ECO:0007669"/>
    <property type="project" value="UniProtKB-KW"/>
</dbReference>
<comment type="similarity">
    <text evidence="1">Belongs to the NARF family.</text>
</comment>
<dbReference type="PANTHER" id="PTHR11615">
    <property type="entry name" value="NITRATE, FORMATE, IRON DEHYDROGENASE"/>
    <property type="match status" value="1"/>
</dbReference>
<sequence>MSAILSAEDLNDFISPGVACIKPVETLPLQDPQKQDNAYEVTTEEKVTEQSHPPAQISLTDCLACSGCVTSAEAVLVSLQSHAEVLNTLDAHPVIEPSRLLRQYVDGATQTTDEGVGDLDEDGRLFVASVSPQVRASIAATYNVSEVEAGYMIDHLLGARDGLASGGRYGNSFTWIVDTNAMREATLVLGADEVLNSLGQPLPPLSPTSTQNPLTSSPPKPPILTSACPGWICYAEKTHPHILPHLSRLKSPQALTGTLLKTVLSQRLHIRPEQIWHVAIMPCFDKKLEASREELTDIYWRPSSSASIPASTRSPVRDTDCVITARELLMLADTRGISFPSLPRTPLDLTQRPPFPDPVLSSFLFPPSPRSTRAQDPSAGTSGGYLSHILSTQLALHPNATLTTTRGRNADVTDYTIHAADGTSLFRAGRYYGFRNIQNLVRRLRPPKQGRSRMPGARVPVKSELGGKGMEYAYVEVMACPGGCTNGGGQIKGSDVREDVSAKEWLGRVDEAYFSLSEAESEGEEHEGGGRVDGQEHSLPQRSEKAPAPPTIRTILTHWSTSTGIPLEKLAYTSYRSVESDVGKEDRSGAQERVVEIAGRIGGGW</sequence>
<evidence type="ECO:0000256" key="2">
    <source>
        <dbReference type="ARBA" id="ARBA00022485"/>
    </source>
</evidence>
<evidence type="ECO:0000313" key="8">
    <source>
        <dbReference type="EMBL" id="CAF9935488.1"/>
    </source>
</evidence>
<organism evidence="8 9">
    <name type="scientific">Heterodermia speciosa</name>
    <dbReference type="NCBI Taxonomy" id="116794"/>
    <lineage>
        <taxon>Eukaryota</taxon>
        <taxon>Fungi</taxon>
        <taxon>Dikarya</taxon>
        <taxon>Ascomycota</taxon>
        <taxon>Pezizomycotina</taxon>
        <taxon>Lecanoromycetes</taxon>
        <taxon>OSLEUM clade</taxon>
        <taxon>Lecanoromycetidae</taxon>
        <taxon>Caliciales</taxon>
        <taxon>Physciaceae</taxon>
        <taxon>Heterodermia</taxon>
    </lineage>
</organism>
<evidence type="ECO:0000256" key="1">
    <source>
        <dbReference type="ARBA" id="ARBA00006596"/>
    </source>
</evidence>
<dbReference type="Pfam" id="PF02906">
    <property type="entry name" value="Fe_hyd_lg_C"/>
    <property type="match status" value="1"/>
</dbReference>
<gene>
    <name evidence="8" type="primary">NAR1</name>
    <name evidence="8" type="ORF">HETSPECPRED_009805</name>
</gene>
<evidence type="ECO:0000313" key="9">
    <source>
        <dbReference type="Proteomes" id="UP000664521"/>
    </source>
</evidence>
<dbReference type="Gene3D" id="3.40.950.10">
    <property type="entry name" value="Fe-only Hydrogenase (Larger Subunit), Chain L, domain 3"/>
    <property type="match status" value="1"/>
</dbReference>
<evidence type="ECO:0000256" key="6">
    <source>
        <dbReference type="SAM" id="MobiDB-lite"/>
    </source>
</evidence>
<dbReference type="Proteomes" id="UP000664521">
    <property type="component" value="Unassembled WGS sequence"/>
</dbReference>
<dbReference type="AlphaFoldDB" id="A0A8H3G9E0"/>
<dbReference type="EMBL" id="CAJPDS010000083">
    <property type="protein sequence ID" value="CAF9935488.1"/>
    <property type="molecule type" value="Genomic_DNA"/>
</dbReference>
<protein>
    <recommendedName>
        <fullName evidence="5">Nuclear architecture-related protein 1</fullName>
    </recommendedName>
</protein>
<evidence type="ECO:0000256" key="4">
    <source>
        <dbReference type="ARBA" id="ARBA00025099"/>
    </source>
</evidence>
<dbReference type="OrthoDB" id="10253113at2759"/>
<dbReference type="InterPro" id="IPR050340">
    <property type="entry name" value="Cytosolic_Fe-S_CAF"/>
</dbReference>
<feature type="compositionally biased region" description="Basic and acidic residues" evidence="6">
    <location>
        <begin position="526"/>
        <end position="536"/>
    </location>
</feature>
<feature type="region of interest" description="Disordered" evidence="6">
    <location>
        <begin position="199"/>
        <end position="220"/>
    </location>
</feature>